<reference evidence="3" key="1">
    <citation type="journal article" date="2014" name="Gene">
        <title>Genome-guided analysis of transformation efficiency and carbon dioxide assimilation by Moorella thermoacetica Y72.</title>
        <authorList>
            <person name="Tsukahara K."/>
            <person name="Kita A."/>
            <person name="Nakashimada Y."/>
            <person name="Hoshino T."/>
            <person name="Murakami K."/>
        </authorList>
    </citation>
    <scope>NUCLEOTIDE SEQUENCE [LARGE SCALE GENOMIC DNA]</scope>
    <source>
        <strain evidence="3">Y72</strain>
    </source>
</reference>
<dbReference type="CDD" id="cd00093">
    <property type="entry name" value="HTH_XRE"/>
    <property type="match status" value="1"/>
</dbReference>
<dbReference type="InterPro" id="IPR001387">
    <property type="entry name" value="Cro/C1-type_HTH"/>
</dbReference>
<dbReference type="EMBL" id="DF238840">
    <property type="protein sequence ID" value="GAF26014.1"/>
    <property type="molecule type" value="Genomic_DNA"/>
</dbReference>
<dbReference type="PANTHER" id="PTHR46558">
    <property type="entry name" value="TRACRIPTIONAL REGULATORY PROTEIN-RELATED-RELATED"/>
    <property type="match status" value="1"/>
</dbReference>
<evidence type="ECO:0000313" key="3">
    <source>
        <dbReference type="EMBL" id="GAF26014.1"/>
    </source>
</evidence>
<dbReference type="GO" id="GO:0003677">
    <property type="term" value="F:DNA binding"/>
    <property type="evidence" value="ECO:0007669"/>
    <property type="project" value="UniProtKB-KW"/>
</dbReference>
<accession>A0A0S6UEI4</accession>
<dbReference type="PROSITE" id="PS50943">
    <property type="entry name" value="HTH_CROC1"/>
    <property type="match status" value="1"/>
</dbReference>
<keyword evidence="1" id="KW-0238">DNA-binding</keyword>
<sequence length="114" mass="12870">MFGILLTSFQQITYNVSRRHIRGRAVREKRRQPMRTALRRVRLQAGLTQSELARLVGLTRASYTNIEKGHKNPSVGTALRIARALNRPVEELFADESPAVQDVKSEGRAMRKGG</sequence>
<proteinExistence type="predicted"/>
<feature type="domain" description="HTH cro/C1-type" evidence="2">
    <location>
        <begin position="38"/>
        <end position="92"/>
    </location>
</feature>
<dbReference type="InterPro" id="IPR010982">
    <property type="entry name" value="Lambda_DNA-bd_dom_sf"/>
</dbReference>
<dbReference type="Proteomes" id="UP000063718">
    <property type="component" value="Unassembled WGS sequence"/>
</dbReference>
<dbReference type="SMART" id="SM00530">
    <property type="entry name" value="HTH_XRE"/>
    <property type="match status" value="1"/>
</dbReference>
<protein>
    <submittedName>
        <fullName evidence="3">Predicted transcriptional regulators</fullName>
    </submittedName>
</protein>
<organism evidence="3">
    <name type="scientific">Moorella thermoacetica Y72</name>
    <dbReference type="NCBI Taxonomy" id="1325331"/>
    <lineage>
        <taxon>Bacteria</taxon>
        <taxon>Bacillati</taxon>
        <taxon>Bacillota</taxon>
        <taxon>Clostridia</taxon>
        <taxon>Neomoorellales</taxon>
        <taxon>Neomoorellaceae</taxon>
        <taxon>Neomoorella</taxon>
    </lineage>
</organism>
<dbReference type="PANTHER" id="PTHR46558:SF4">
    <property type="entry name" value="DNA-BIDING PHAGE PROTEIN"/>
    <property type="match status" value="1"/>
</dbReference>
<gene>
    <name evidence="3" type="ORF">MTY_1351</name>
</gene>
<dbReference type="Gene3D" id="1.10.260.40">
    <property type="entry name" value="lambda repressor-like DNA-binding domains"/>
    <property type="match status" value="1"/>
</dbReference>
<dbReference type="AlphaFoldDB" id="A0A0S6UEI4"/>
<evidence type="ECO:0000259" key="2">
    <source>
        <dbReference type="PROSITE" id="PS50943"/>
    </source>
</evidence>
<dbReference type="Pfam" id="PF01381">
    <property type="entry name" value="HTH_3"/>
    <property type="match status" value="1"/>
</dbReference>
<name>A0A0S6UEI4_NEOTH</name>
<dbReference type="SUPFAM" id="SSF47413">
    <property type="entry name" value="lambda repressor-like DNA-binding domains"/>
    <property type="match status" value="1"/>
</dbReference>
<evidence type="ECO:0000256" key="1">
    <source>
        <dbReference type="ARBA" id="ARBA00023125"/>
    </source>
</evidence>